<proteinExistence type="predicted"/>
<sequence>MFAALDMLEYSSMYRLVPAFRFKAISKLLRNYGTGAETISAETSAKSRKQGRLEKRYYWRRESLNAKIGYRFVVYRRFRTIQERVNTNEHS</sequence>
<evidence type="ECO:0000313" key="2">
    <source>
        <dbReference type="Proteomes" id="UP000218767"/>
    </source>
</evidence>
<name>A0A2A4X1U4_9GAMM</name>
<evidence type="ECO:0000313" key="1">
    <source>
        <dbReference type="EMBL" id="PCI76573.1"/>
    </source>
</evidence>
<gene>
    <name evidence="1" type="ORF">COB20_10220</name>
</gene>
<organism evidence="1 2">
    <name type="scientific">SAR86 cluster bacterium</name>
    <dbReference type="NCBI Taxonomy" id="2030880"/>
    <lineage>
        <taxon>Bacteria</taxon>
        <taxon>Pseudomonadati</taxon>
        <taxon>Pseudomonadota</taxon>
        <taxon>Gammaproteobacteria</taxon>
        <taxon>SAR86 cluster</taxon>
    </lineage>
</organism>
<dbReference type="Proteomes" id="UP000218767">
    <property type="component" value="Unassembled WGS sequence"/>
</dbReference>
<dbReference type="AlphaFoldDB" id="A0A2A4X1U4"/>
<protein>
    <submittedName>
        <fullName evidence="1">Uncharacterized protein</fullName>
    </submittedName>
</protein>
<accession>A0A2A4X1U4</accession>
<dbReference type="EMBL" id="NVUL01000055">
    <property type="protein sequence ID" value="PCI76573.1"/>
    <property type="molecule type" value="Genomic_DNA"/>
</dbReference>
<reference evidence="2" key="1">
    <citation type="submission" date="2017-08" db="EMBL/GenBank/DDBJ databases">
        <title>A dynamic microbial community with high functional redundancy inhabits the cold, oxic subseafloor aquifer.</title>
        <authorList>
            <person name="Tully B.J."/>
            <person name="Wheat C.G."/>
            <person name="Glazer B.T."/>
            <person name="Huber J.A."/>
        </authorList>
    </citation>
    <scope>NUCLEOTIDE SEQUENCE [LARGE SCALE GENOMIC DNA]</scope>
</reference>
<comment type="caution">
    <text evidence="1">The sequence shown here is derived from an EMBL/GenBank/DDBJ whole genome shotgun (WGS) entry which is preliminary data.</text>
</comment>